<dbReference type="InterPro" id="IPR031537">
    <property type="entry name" value="DUF5092"/>
</dbReference>
<dbReference type="AlphaFoldDB" id="A0AAU9JHC6"/>
<dbReference type="Proteomes" id="UP001162131">
    <property type="component" value="Unassembled WGS sequence"/>
</dbReference>
<feature type="transmembrane region" description="Helical" evidence="1">
    <location>
        <begin position="340"/>
        <end position="365"/>
    </location>
</feature>
<evidence type="ECO:0000313" key="3">
    <source>
        <dbReference type="Proteomes" id="UP001162131"/>
    </source>
</evidence>
<dbReference type="EMBL" id="CAJZBQ010000040">
    <property type="protein sequence ID" value="CAG9326289.1"/>
    <property type="molecule type" value="Genomic_DNA"/>
</dbReference>
<evidence type="ECO:0000313" key="2">
    <source>
        <dbReference type="EMBL" id="CAG9326289.1"/>
    </source>
</evidence>
<keyword evidence="1" id="KW-0472">Membrane</keyword>
<protein>
    <submittedName>
        <fullName evidence="2">Uncharacterized protein</fullName>
    </submittedName>
</protein>
<keyword evidence="1" id="KW-0812">Transmembrane</keyword>
<dbReference type="Pfam" id="PF17010">
    <property type="entry name" value="DUF5092"/>
    <property type="match status" value="1"/>
</dbReference>
<name>A0AAU9JHC6_9CILI</name>
<keyword evidence="3" id="KW-1185">Reference proteome</keyword>
<sequence>MSLSLRDQLPTEDGITLRRVTSISISEPSSVPWERSPRQSTILLEFSKVQFFIEEDFLYEIESSYTEPLSQDSLESLINAYKQKEKCLIIAVVRSRDTEHSTVIHNFYFHAHLLNKLLFRRKPQSGEIISRYHVEHPIQVNNPMTNLPIIGEVEYFIAKDGANTFRANFIGTDHTFANSETLRHVFESNALKPEDAELNEFSAPITDFTRFLDLDINSLEILTRLVELQRDTLLAQIKVPFTQGFLYGMLMIINFILIGTVITFSIQRFIEAREGSYDDFSFGEMIPYGLLSISSMSLDKLTCKIYRSSESRPIFMAKLLTWAILYGGLGLSFTAQSLGIVYFCTTGLMGYAFFYLLFSICLFFAHGSHKKLT</sequence>
<comment type="caution">
    <text evidence="2">The sequence shown here is derived from an EMBL/GenBank/DDBJ whole genome shotgun (WGS) entry which is preliminary data.</text>
</comment>
<feature type="transmembrane region" description="Helical" evidence="1">
    <location>
        <begin position="245"/>
        <end position="266"/>
    </location>
</feature>
<proteinExistence type="predicted"/>
<evidence type="ECO:0000256" key="1">
    <source>
        <dbReference type="SAM" id="Phobius"/>
    </source>
</evidence>
<accession>A0AAU9JHC6</accession>
<keyword evidence="1" id="KW-1133">Transmembrane helix</keyword>
<organism evidence="2 3">
    <name type="scientific">Blepharisma stoltei</name>
    <dbReference type="NCBI Taxonomy" id="1481888"/>
    <lineage>
        <taxon>Eukaryota</taxon>
        <taxon>Sar</taxon>
        <taxon>Alveolata</taxon>
        <taxon>Ciliophora</taxon>
        <taxon>Postciliodesmatophora</taxon>
        <taxon>Heterotrichea</taxon>
        <taxon>Heterotrichida</taxon>
        <taxon>Blepharismidae</taxon>
        <taxon>Blepharisma</taxon>
    </lineage>
</organism>
<feature type="transmembrane region" description="Helical" evidence="1">
    <location>
        <begin position="315"/>
        <end position="334"/>
    </location>
</feature>
<reference evidence="2" key="1">
    <citation type="submission" date="2021-09" db="EMBL/GenBank/DDBJ databases">
        <authorList>
            <consortium name="AG Swart"/>
            <person name="Singh M."/>
            <person name="Singh A."/>
            <person name="Seah K."/>
            <person name="Emmerich C."/>
        </authorList>
    </citation>
    <scope>NUCLEOTIDE SEQUENCE</scope>
    <source>
        <strain evidence="2">ATCC30299</strain>
    </source>
</reference>
<gene>
    <name evidence="2" type="ORF">BSTOLATCC_MIC40718</name>
</gene>